<protein>
    <submittedName>
        <fullName evidence="2">Uncharacterized protein</fullName>
    </submittedName>
</protein>
<keyword evidence="3" id="KW-1185">Reference proteome</keyword>
<organism evidence="2 4">
    <name type="scientific">Turicibacter bilis</name>
    <dbReference type="NCBI Taxonomy" id="2735723"/>
    <lineage>
        <taxon>Bacteria</taxon>
        <taxon>Bacillati</taxon>
        <taxon>Bacillota</taxon>
        <taxon>Erysipelotrichia</taxon>
        <taxon>Erysipelotrichales</taxon>
        <taxon>Turicibacteraceae</taxon>
        <taxon>Turicibacter</taxon>
    </lineage>
</organism>
<gene>
    <name evidence="1" type="ORF">J0J69_01095</name>
    <name evidence="2" type="ORF">J0J70_07400</name>
</gene>
<sequence>MKDKQKQSHCGTCEYNVNNYCTSHHGYYFHGEAISDEEVECEDWVKNVHAYPFLIQEK</sequence>
<dbReference type="Proteomes" id="UP001058016">
    <property type="component" value="Chromosome"/>
</dbReference>
<proteinExistence type="predicted"/>
<accession>A0A9Q9CLB4</accession>
<dbReference type="EMBL" id="CP071249">
    <property type="protein sequence ID" value="UUF06218.1"/>
    <property type="molecule type" value="Genomic_DNA"/>
</dbReference>
<reference evidence="2 3" key="1">
    <citation type="submission" date="2021-03" db="EMBL/GenBank/DDBJ databases">
        <title>Comparative Genomics and Metabolomics in the genus Turicibacter.</title>
        <authorList>
            <person name="Maki J."/>
            <person name="Looft T."/>
        </authorList>
    </citation>
    <scope>NUCLEOTIDE SEQUENCE</scope>
    <source>
        <strain evidence="2">ISU324</strain>
        <strain evidence="1 3">MMM721</strain>
    </source>
</reference>
<dbReference type="EMBL" id="CP071250">
    <property type="protein sequence ID" value="UUF07461.1"/>
    <property type="molecule type" value="Genomic_DNA"/>
</dbReference>
<dbReference type="AlphaFoldDB" id="A0A9Q9CLB4"/>
<evidence type="ECO:0000313" key="3">
    <source>
        <dbReference type="Proteomes" id="UP001058016"/>
    </source>
</evidence>
<dbReference type="Proteomes" id="UP001058072">
    <property type="component" value="Chromosome"/>
</dbReference>
<evidence type="ECO:0000313" key="2">
    <source>
        <dbReference type="EMBL" id="UUF07461.1"/>
    </source>
</evidence>
<evidence type="ECO:0000313" key="1">
    <source>
        <dbReference type="EMBL" id="UUF06218.1"/>
    </source>
</evidence>
<evidence type="ECO:0000313" key="4">
    <source>
        <dbReference type="Proteomes" id="UP001058072"/>
    </source>
</evidence>
<name>A0A9Q9CLB4_9FIRM</name>
<dbReference type="RefSeq" id="WP_156343898.1">
    <property type="nucleotide sequence ID" value="NZ_CP071249.1"/>
</dbReference>